<sequence>MMDLEVSDKLKICGGGGDDDRNLNLKWVTSCEKNTLHSNVMVPESCKKIESDDNDDDNVPLSAKFSVISSLGGNYDGSVKKSPTTTLLVKRLFENGSSSCGSVKKSKVSPSAYDDGDDDEDEDVPISWRGKMPTVSVGKVFSVTKRFVEKKLALMEESIEECQRKGQVEEQKLESIKIEIEEYSKELVKKNKQVGCVRRIHEAHKKIQGKVEECVKDFVAKEAQLCMMENLIGERKQELNTELIELHEIIGNVDKDRERKQEELKVLSQNIVECSMELMTREKELDAMKKLIGEQAEILESERKKLLKVMSIRSDQRAQTESFELMRKRSEGQILELQSKEKRCEEQMMELESKKKHFERQVKELGLKEEKLEGQVKKFEAKEEELEGRMKELESEKKHFENRVKELESKEKLVEGRAKELQSNEKQLESRVKEFVSKEEKFEGQLKELEFRKKHFESQVKELESKDNTLVGQVKEFEGQVKELVSKQKHFESQMNELESKEKRLEGRLKEHESKEKEFEGQVKELESKKKELESKEKEFECQLTELVKELVSKQKHFVSRIKELESKEKQHDGRVKEHESKEREFEGQMKELESKKKHFKSQVEELKSKERQFKGQVKELESKEMQLDGQMKEFQSKEKQHEGRMKELESKEEKLQGQVKELESRKKHFESQVEVFKSKEKQFEGRGKEFELKASMLKVQVKELILKEKLLEGQVQDLESKLNKFDGQSKESESTEKRHEALIKYFDEEKESLTSCMDDQLCPTIDGMSLQLVPSEQPDGPEFLCNDVLVNLLESSDPSRTILDIILNPVIPLCKTGDDVVIIDESHIFLLEQLMKISPNIKPGVKEEALKLASDMKANMKENTENSLGVLGFLLVLSIYGLLASFDEGKVLELFAFVAHHKIAVELFGSLGFANKVSDFVENLIRKKQFVGAVRFSYAYNLADKKQLVDLLREHVQNAKLICENSCKKTSSIEIKDKARDEEIASLETVLLCISDNNLKSEELFIQEIQYRILELKAHKGK</sequence>
<dbReference type="GeneID" id="101500580"/>
<evidence type="ECO:0000256" key="1">
    <source>
        <dbReference type="ARBA" id="ARBA00008956"/>
    </source>
</evidence>
<evidence type="ECO:0000256" key="3">
    <source>
        <dbReference type="ARBA" id="ARBA00022782"/>
    </source>
</evidence>
<evidence type="ECO:0000313" key="7">
    <source>
        <dbReference type="Proteomes" id="UP000087171"/>
    </source>
</evidence>
<dbReference type="GO" id="GO:0030154">
    <property type="term" value="P:cell differentiation"/>
    <property type="evidence" value="ECO:0007669"/>
    <property type="project" value="UniProtKB-KW"/>
</dbReference>
<keyword evidence="3" id="KW-0221">Differentiation</keyword>
<reference evidence="7" key="1">
    <citation type="journal article" date="2013" name="Nat. Biotechnol.">
        <title>Draft genome sequence of chickpea (Cicer arietinum) provides a resource for trait improvement.</title>
        <authorList>
            <person name="Varshney R.K."/>
            <person name="Song C."/>
            <person name="Saxena R.K."/>
            <person name="Azam S."/>
            <person name="Yu S."/>
            <person name="Sharpe A.G."/>
            <person name="Cannon S."/>
            <person name="Baek J."/>
            <person name="Rosen B.D."/>
            <person name="Tar'an B."/>
            <person name="Millan T."/>
            <person name="Zhang X."/>
            <person name="Ramsay L.D."/>
            <person name="Iwata A."/>
            <person name="Wang Y."/>
            <person name="Nelson W."/>
            <person name="Farmer A.D."/>
            <person name="Gaur P.M."/>
            <person name="Soderlund C."/>
            <person name="Penmetsa R.V."/>
            <person name="Xu C."/>
            <person name="Bharti A.K."/>
            <person name="He W."/>
            <person name="Winter P."/>
            <person name="Zhao S."/>
            <person name="Hane J.K."/>
            <person name="Carrasquilla-Garcia N."/>
            <person name="Condie J.A."/>
            <person name="Upadhyaya H.D."/>
            <person name="Luo M.C."/>
            <person name="Thudi M."/>
            <person name="Gowda C.L."/>
            <person name="Singh N.P."/>
            <person name="Lichtenzveig J."/>
            <person name="Gali K.K."/>
            <person name="Rubio J."/>
            <person name="Nadarajan N."/>
            <person name="Dolezel J."/>
            <person name="Bansal K.C."/>
            <person name="Xu X."/>
            <person name="Edwards D."/>
            <person name="Zhang G."/>
            <person name="Kahl G."/>
            <person name="Gil J."/>
            <person name="Singh K.B."/>
            <person name="Datta S.K."/>
            <person name="Jackson S.A."/>
            <person name="Wang J."/>
            <person name="Cook D.R."/>
        </authorList>
    </citation>
    <scope>NUCLEOTIDE SEQUENCE [LARGE SCALE GENOMIC DNA]</scope>
    <source>
        <strain evidence="7">cv. CDC Frontier</strain>
    </source>
</reference>
<evidence type="ECO:0000256" key="4">
    <source>
        <dbReference type="ARBA" id="ARBA00023089"/>
    </source>
</evidence>
<evidence type="ECO:0000256" key="6">
    <source>
        <dbReference type="SAM" id="MobiDB-lite"/>
    </source>
</evidence>
<dbReference type="Gene3D" id="1.20.5.170">
    <property type="match status" value="1"/>
</dbReference>
<gene>
    <name evidence="8" type="primary">LOC101500580</name>
</gene>
<dbReference type="RefSeq" id="XP_004487158.1">
    <property type="nucleotide sequence ID" value="XM_004487101.3"/>
</dbReference>
<organism evidence="7 8">
    <name type="scientific">Cicer arietinum</name>
    <name type="common">Chickpea</name>
    <name type="synonym">Garbanzo</name>
    <dbReference type="NCBI Taxonomy" id="3827"/>
    <lineage>
        <taxon>Eukaryota</taxon>
        <taxon>Viridiplantae</taxon>
        <taxon>Streptophyta</taxon>
        <taxon>Embryophyta</taxon>
        <taxon>Tracheophyta</taxon>
        <taxon>Spermatophyta</taxon>
        <taxon>Magnoliopsida</taxon>
        <taxon>eudicotyledons</taxon>
        <taxon>Gunneridae</taxon>
        <taxon>Pentapetalae</taxon>
        <taxon>rosids</taxon>
        <taxon>fabids</taxon>
        <taxon>Fabales</taxon>
        <taxon>Fabaceae</taxon>
        <taxon>Papilionoideae</taxon>
        <taxon>50 kb inversion clade</taxon>
        <taxon>NPAAA clade</taxon>
        <taxon>Hologalegina</taxon>
        <taxon>IRL clade</taxon>
        <taxon>Cicereae</taxon>
        <taxon>Cicer</taxon>
    </lineage>
</organism>
<keyword evidence="5" id="KW-0175">Coiled coil</keyword>
<dbReference type="Proteomes" id="UP000087171">
    <property type="component" value="Chromosome Ca1"/>
</dbReference>
<feature type="coiled-coil region" evidence="5">
    <location>
        <begin position="145"/>
        <end position="193"/>
    </location>
</feature>
<dbReference type="GO" id="GO:0009908">
    <property type="term" value="P:flower development"/>
    <property type="evidence" value="ECO:0007669"/>
    <property type="project" value="UniProtKB-KW"/>
</dbReference>
<dbReference type="SUPFAM" id="SSF57997">
    <property type="entry name" value="Tropomyosin"/>
    <property type="match status" value="2"/>
</dbReference>
<keyword evidence="2" id="KW-0217">Developmental protein</keyword>
<proteinExistence type="inferred from homology"/>
<dbReference type="PaxDb" id="3827-XP_004487158.1"/>
<feature type="compositionally biased region" description="Low complexity" evidence="6">
    <location>
        <begin position="97"/>
        <end position="111"/>
    </location>
</feature>
<comment type="similarity">
    <text evidence="1">Belongs to the Frigida family.</text>
</comment>
<feature type="region of interest" description="Disordered" evidence="6">
    <location>
        <begin position="622"/>
        <end position="661"/>
    </location>
</feature>
<keyword evidence="7" id="KW-1185">Reference proteome</keyword>
<evidence type="ECO:0000313" key="8">
    <source>
        <dbReference type="RefSeq" id="XP_004487158.1"/>
    </source>
</evidence>
<feature type="region of interest" description="Disordered" evidence="6">
    <location>
        <begin position="488"/>
        <end position="522"/>
    </location>
</feature>
<protein>
    <submittedName>
        <fullName evidence="8">Cingulin-like</fullName>
    </submittedName>
</protein>
<dbReference type="AlphaFoldDB" id="A0A1S2XES5"/>
<evidence type="ECO:0000256" key="5">
    <source>
        <dbReference type="SAM" id="Coils"/>
    </source>
</evidence>
<dbReference type="Pfam" id="PF07899">
    <property type="entry name" value="Frigida"/>
    <property type="match status" value="1"/>
</dbReference>
<evidence type="ECO:0000256" key="2">
    <source>
        <dbReference type="ARBA" id="ARBA00022473"/>
    </source>
</evidence>
<dbReference type="OrthoDB" id="1421544at2759"/>
<keyword evidence="4" id="KW-0287">Flowering</keyword>
<dbReference type="InterPro" id="IPR012474">
    <property type="entry name" value="Frigida"/>
</dbReference>
<accession>A0A1S2XES5</accession>
<feature type="compositionally biased region" description="Basic and acidic residues" evidence="6">
    <location>
        <begin position="565"/>
        <end position="595"/>
    </location>
</feature>
<reference evidence="8" key="2">
    <citation type="submission" date="2025-08" db="UniProtKB">
        <authorList>
            <consortium name="RefSeq"/>
        </authorList>
    </citation>
    <scope>IDENTIFICATION</scope>
    <source>
        <tissue evidence="8">Etiolated seedlings</tissue>
    </source>
</reference>
<dbReference type="PANTHER" id="PTHR31791">
    <property type="entry name" value="FRIGIDA-LIKE PROTEIN 3-RELATED"/>
    <property type="match status" value="1"/>
</dbReference>
<name>A0A1S2XES5_CICAR</name>
<dbReference type="STRING" id="3827.A0A1S2XES5"/>
<dbReference type="eggNOG" id="ENOG502QR8U">
    <property type="taxonomic scope" value="Eukaryota"/>
</dbReference>
<feature type="coiled-coil region" evidence="5">
    <location>
        <begin position="250"/>
        <end position="277"/>
    </location>
</feature>
<dbReference type="PANTHER" id="PTHR31791:SF37">
    <property type="entry name" value="A_TM021B04.7 PROTEIN"/>
    <property type="match status" value="1"/>
</dbReference>
<dbReference type="KEGG" id="cam:101500580"/>
<feature type="compositionally biased region" description="Acidic residues" evidence="6">
    <location>
        <begin position="114"/>
        <end position="124"/>
    </location>
</feature>
<feature type="region of interest" description="Disordered" evidence="6">
    <location>
        <begin position="565"/>
        <end position="602"/>
    </location>
</feature>
<feature type="region of interest" description="Disordered" evidence="6">
    <location>
        <begin position="97"/>
        <end position="124"/>
    </location>
</feature>